<dbReference type="RefSeq" id="WP_084045248.1">
    <property type="nucleotide sequence ID" value="NZ_FWWU01000002.1"/>
</dbReference>
<dbReference type="Pfam" id="PF21347">
    <property type="entry name" value="DUF3108_like"/>
    <property type="match status" value="1"/>
</dbReference>
<name>A0A1W1UCJ8_9DEIO</name>
<dbReference type="AlphaFoldDB" id="A0A1W1UCJ8"/>
<keyword evidence="1" id="KW-0732">Signal</keyword>
<keyword evidence="4" id="KW-1185">Reference proteome</keyword>
<dbReference type="OrthoDB" id="70532at2"/>
<evidence type="ECO:0000259" key="2">
    <source>
        <dbReference type="Pfam" id="PF21347"/>
    </source>
</evidence>
<dbReference type="Proteomes" id="UP000192582">
    <property type="component" value="Unassembled WGS sequence"/>
</dbReference>
<feature type="signal peptide" evidence="1">
    <location>
        <begin position="1"/>
        <end position="19"/>
    </location>
</feature>
<organism evidence="3 4">
    <name type="scientific">Deinococcus hopiensis KR-140</name>
    <dbReference type="NCBI Taxonomy" id="695939"/>
    <lineage>
        <taxon>Bacteria</taxon>
        <taxon>Thermotogati</taxon>
        <taxon>Deinococcota</taxon>
        <taxon>Deinococci</taxon>
        <taxon>Deinococcales</taxon>
        <taxon>Deinococcaceae</taxon>
        <taxon>Deinococcus</taxon>
    </lineage>
</organism>
<proteinExistence type="predicted"/>
<dbReference type="EMBL" id="FWWU01000002">
    <property type="protein sequence ID" value="SMB78514.1"/>
    <property type="molecule type" value="Genomic_DNA"/>
</dbReference>
<protein>
    <recommendedName>
        <fullName evidence="2">DUF3108 domain-containing protein</fullName>
    </recommendedName>
</protein>
<sequence>MNILAFFTGAVLLGTPAHAACSTTYYPVKEGYSRTYKGTAAGKSFSYTETIRQVSSTGFTLRNSLTNTQAKFTCGQGGVVGAPTLTMLGVNITSIKITGVTQPPELAVGRTWTSTASVTGTVQGKSFTNTTRTDSRVLAQERVQVPAGSFSAMKVQITTTIRSSFGGKAVPEQRVVAIGWVAPGVGMVKTVADNTTVQLTEFRN</sequence>
<evidence type="ECO:0000256" key="1">
    <source>
        <dbReference type="SAM" id="SignalP"/>
    </source>
</evidence>
<feature type="domain" description="DUF3108" evidence="2">
    <location>
        <begin position="103"/>
        <end position="190"/>
    </location>
</feature>
<reference evidence="3 4" key="1">
    <citation type="submission" date="2017-04" db="EMBL/GenBank/DDBJ databases">
        <authorList>
            <person name="Afonso C.L."/>
            <person name="Miller P.J."/>
            <person name="Scott M.A."/>
            <person name="Spackman E."/>
            <person name="Goraichik I."/>
            <person name="Dimitrov K.M."/>
            <person name="Suarez D.L."/>
            <person name="Swayne D.E."/>
        </authorList>
    </citation>
    <scope>NUCLEOTIDE SEQUENCE [LARGE SCALE GENOMIC DNA]</scope>
    <source>
        <strain evidence="3 4">KR-140</strain>
    </source>
</reference>
<evidence type="ECO:0000313" key="3">
    <source>
        <dbReference type="EMBL" id="SMB78514.1"/>
    </source>
</evidence>
<evidence type="ECO:0000313" key="4">
    <source>
        <dbReference type="Proteomes" id="UP000192582"/>
    </source>
</evidence>
<dbReference type="Gene3D" id="2.40.360.20">
    <property type="match status" value="1"/>
</dbReference>
<accession>A0A1W1UCJ8</accession>
<gene>
    <name evidence="3" type="ORF">SAMN00790413_06689</name>
</gene>
<feature type="chain" id="PRO_5012258291" description="DUF3108 domain-containing protein" evidence="1">
    <location>
        <begin position="20"/>
        <end position="204"/>
    </location>
</feature>
<dbReference type="InterPro" id="IPR049279">
    <property type="entry name" value="DUF3108-like"/>
</dbReference>